<dbReference type="InterPro" id="IPR045269">
    <property type="entry name" value="Atg1-like"/>
</dbReference>
<dbReference type="PROSITE" id="PS00108">
    <property type="entry name" value="PROTEIN_KINASE_ST"/>
    <property type="match status" value="1"/>
</dbReference>
<evidence type="ECO:0000256" key="10">
    <source>
        <dbReference type="ARBA" id="ARBA00047899"/>
    </source>
</evidence>
<accession>A0A3M7IDT7</accession>
<dbReference type="VEuPathDB" id="FungiDB:BTJ68_02494"/>
<reference evidence="15 16" key="1">
    <citation type="journal article" date="2018" name="BMC Genomics">
        <title>Genomic evidence for intraspecific hybridization in a clonal and extremely halotolerant yeast.</title>
        <authorList>
            <person name="Gostincar C."/>
            <person name="Stajich J.E."/>
            <person name="Zupancic J."/>
            <person name="Zalar P."/>
            <person name="Gunde-Cimerman N."/>
        </authorList>
    </citation>
    <scope>NUCLEOTIDE SEQUENCE [LARGE SCALE GENOMIC DNA]</scope>
    <source>
        <strain evidence="15 16">EXF-120</strain>
    </source>
</reference>
<proteinExistence type="predicted"/>
<keyword evidence="5 12" id="KW-0547">Nucleotide-binding</keyword>
<evidence type="ECO:0000256" key="12">
    <source>
        <dbReference type="PROSITE-ProRule" id="PRU10141"/>
    </source>
</evidence>
<evidence type="ECO:0000256" key="13">
    <source>
        <dbReference type="SAM" id="MobiDB-lite"/>
    </source>
</evidence>
<name>A0A3M7IDT7_HORWE</name>
<evidence type="ECO:0000256" key="5">
    <source>
        <dbReference type="ARBA" id="ARBA00022741"/>
    </source>
</evidence>
<evidence type="ECO:0000313" key="15">
    <source>
        <dbReference type="EMBL" id="RMZ23691.1"/>
    </source>
</evidence>
<dbReference type="InterPro" id="IPR000719">
    <property type="entry name" value="Prot_kinase_dom"/>
</dbReference>
<feature type="compositionally biased region" description="Low complexity" evidence="13">
    <location>
        <begin position="440"/>
        <end position="450"/>
    </location>
</feature>
<dbReference type="InterPro" id="IPR017441">
    <property type="entry name" value="Protein_kinase_ATP_BS"/>
</dbReference>
<evidence type="ECO:0000259" key="14">
    <source>
        <dbReference type="PROSITE" id="PS50011"/>
    </source>
</evidence>
<comment type="caution">
    <text evidence="15">The sequence shown here is derived from an EMBL/GenBank/DDBJ whole genome shotgun (WGS) entry which is preliminary data.</text>
</comment>
<dbReference type="GO" id="GO:0005524">
    <property type="term" value="F:ATP binding"/>
    <property type="evidence" value="ECO:0007669"/>
    <property type="project" value="UniProtKB-UniRule"/>
</dbReference>
<gene>
    <name evidence="15" type="ORF">D0859_12267</name>
</gene>
<keyword evidence="7 12" id="KW-0067">ATP-binding</keyword>
<evidence type="ECO:0000256" key="4">
    <source>
        <dbReference type="ARBA" id="ARBA00022679"/>
    </source>
</evidence>
<keyword evidence="8" id="KW-0072">Autophagy</keyword>
<dbReference type="GO" id="GO:0010506">
    <property type="term" value="P:regulation of autophagy"/>
    <property type="evidence" value="ECO:0007669"/>
    <property type="project" value="InterPro"/>
</dbReference>
<keyword evidence="4" id="KW-0808">Transferase</keyword>
<dbReference type="SUPFAM" id="SSF56112">
    <property type="entry name" value="Protein kinase-like (PK-like)"/>
    <property type="match status" value="1"/>
</dbReference>
<dbReference type="Gene3D" id="1.10.510.10">
    <property type="entry name" value="Transferase(Phosphotransferase) domain 1"/>
    <property type="match status" value="1"/>
</dbReference>
<feature type="domain" description="Protein kinase" evidence="14">
    <location>
        <begin position="29"/>
        <end position="295"/>
    </location>
</feature>
<dbReference type="GO" id="GO:0004674">
    <property type="term" value="F:protein serine/threonine kinase activity"/>
    <property type="evidence" value="ECO:0007669"/>
    <property type="project" value="UniProtKB-KW"/>
</dbReference>
<feature type="binding site" evidence="12">
    <location>
        <position position="58"/>
    </location>
    <ligand>
        <name>ATP</name>
        <dbReference type="ChEBI" id="CHEBI:30616"/>
    </ligand>
</feature>
<dbReference type="PROSITE" id="PS50011">
    <property type="entry name" value="PROTEIN_KINASE_DOM"/>
    <property type="match status" value="1"/>
</dbReference>
<dbReference type="EMBL" id="QWIT01000467">
    <property type="protein sequence ID" value="RMZ23691.1"/>
    <property type="molecule type" value="Genomic_DNA"/>
</dbReference>
<feature type="compositionally biased region" description="Polar residues" evidence="13">
    <location>
        <begin position="429"/>
        <end position="439"/>
    </location>
</feature>
<dbReference type="FunFam" id="1.10.510.10:FF:000549">
    <property type="entry name" value="Protein serine/threonine kinase (Ran1), putative"/>
    <property type="match status" value="1"/>
</dbReference>
<feature type="region of interest" description="Disordered" evidence="13">
    <location>
        <begin position="419"/>
        <end position="454"/>
    </location>
</feature>
<dbReference type="AlphaFoldDB" id="A0A3M7IDT7"/>
<evidence type="ECO:0000256" key="3">
    <source>
        <dbReference type="ARBA" id="ARBA00022527"/>
    </source>
</evidence>
<dbReference type="InterPro" id="IPR008271">
    <property type="entry name" value="Ser/Thr_kinase_AS"/>
</dbReference>
<dbReference type="GO" id="GO:0005829">
    <property type="term" value="C:cytosol"/>
    <property type="evidence" value="ECO:0007669"/>
    <property type="project" value="TreeGrafter"/>
</dbReference>
<dbReference type="OrthoDB" id="541276at2759"/>
<evidence type="ECO:0000256" key="11">
    <source>
        <dbReference type="ARBA" id="ARBA00048679"/>
    </source>
</evidence>
<comment type="subcellular location">
    <subcellularLocation>
        <location evidence="1">Preautophagosomal structure membrane</location>
        <topology evidence="1">Peripheral membrane protein</topology>
    </subcellularLocation>
</comment>
<protein>
    <recommendedName>
        <fullName evidence="2">non-specific serine/threonine protein kinase</fullName>
        <ecNumber evidence="2">2.7.11.1</ecNumber>
    </recommendedName>
    <alternativeName>
        <fullName evidence="9">Autophagy-related protein 1</fullName>
    </alternativeName>
</protein>
<evidence type="ECO:0000256" key="7">
    <source>
        <dbReference type="ARBA" id="ARBA00022840"/>
    </source>
</evidence>
<evidence type="ECO:0000256" key="9">
    <source>
        <dbReference type="ARBA" id="ARBA00030237"/>
    </source>
</evidence>
<dbReference type="CDD" id="cd13993">
    <property type="entry name" value="STKc_Pat1_like"/>
    <property type="match status" value="1"/>
</dbReference>
<dbReference type="Proteomes" id="UP000281677">
    <property type="component" value="Unassembled WGS sequence"/>
</dbReference>
<comment type="catalytic activity">
    <reaction evidence="10">
        <text>L-threonyl-[protein] + ATP = O-phospho-L-threonyl-[protein] + ADP + H(+)</text>
        <dbReference type="Rhea" id="RHEA:46608"/>
        <dbReference type="Rhea" id="RHEA-COMP:11060"/>
        <dbReference type="Rhea" id="RHEA-COMP:11605"/>
        <dbReference type="ChEBI" id="CHEBI:15378"/>
        <dbReference type="ChEBI" id="CHEBI:30013"/>
        <dbReference type="ChEBI" id="CHEBI:30616"/>
        <dbReference type="ChEBI" id="CHEBI:61977"/>
        <dbReference type="ChEBI" id="CHEBI:456216"/>
        <dbReference type="EC" id="2.7.11.1"/>
    </reaction>
</comment>
<evidence type="ECO:0000256" key="8">
    <source>
        <dbReference type="ARBA" id="ARBA00023006"/>
    </source>
</evidence>
<keyword evidence="6" id="KW-0418">Kinase</keyword>
<evidence type="ECO:0000313" key="16">
    <source>
        <dbReference type="Proteomes" id="UP000281677"/>
    </source>
</evidence>
<evidence type="ECO:0000256" key="6">
    <source>
        <dbReference type="ARBA" id="ARBA00022777"/>
    </source>
</evidence>
<evidence type="ECO:0000256" key="2">
    <source>
        <dbReference type="ARBA" id="ARBA00012513"/>
    </source>
</evidence>
<dbReference type="PANTHER" id="PTHR24348:SF22">
    <property type="entry name" value="NON-SPECIFIC SERINE_THREONINE PROTEIN KINASE"/>
    <property type="match status" value="1"/>
</dbReference>
<organism evidence="15 16">
    <name type="scientific">Hortaea werneckii</name>
    <name type="common">Black yeast</name>
    <name type="synonym">Cladosporium werneckii</name>
    <dbReference type="NCBI Taxonomy" id="91943"/>
    <lineage>
        <taxon>Eukaryota</taxon>
        <taxon>Fungi</taxon>
        <taxon>Dikarya</taxon>
        <taxon>Ascomycota</taxon>
        <taxon>Pezizomycotina</taxon>
        <taxon>Dothideomycetes</taxon>
        <taxon>Dothideomycetidae</taxon>
        <taxon>Mycosphaerellales</taxon>
        <taxon>Teratosphaeriaceae</taxon>
        <taxon>Hortaea</taxon>
    </lineage>
</organism>
<dbReference type="GO" id="GO:0000045">
    <property type="term" value="P:autophagosome assembly"/>
    <property type="evidence" value="ECO:0007669"/>
    <property type="project" value="TreeGrafter"/>
</dbReference>
<dbReference type="SMART" id="SM00220">
    <property type="entry name" value="S_TKc"/>
    <property type="match status" value="1"/>
</dbReference>
<dbReference type="InterPro" id="IPR011009">
    <property type="entry name" value="Kinase-like_dom_sf"/>
</dbReference>
<comment type="catalytic activity">
    <reaction evidence="11">
        <text>L-seryl-[protein] + ATP = O-phospho-L-seryl-[protein] + ADP + H(+)</text>
        <dbReference type="Rhea" id="RHEA:17989"/>
        <dbReference type="Rhea" id="RHEA-COMP:9863"/>
        <dbReference type="Rhea" id="RHEA-COMP:11604"/>
        <dbReference type="ChEBI" id="CHEBI:15378"/>
        <dbReference type="ChEBI" id="CHEBI:29999"/>
        <dbReference type="ChEBI" id="CHEBI:30616"/>
        <dbReference type="ChEBI" id="CHEBI:83421"/>
        <dbReference type="ChEBI" id="CHEBI:456216"/>
        <dbReference type="EC" id="2.7.11.1"/>
    </reaction>
</comment>
<dbReference type="GO" id="GO:0034045">
    <property type="term" value="C:phagophore assembly site membrane"/>
    <property type="evidence" value="ECO:0007669"/>
    <property type="project" value="UniProtKB-SubCell"/>
</dbReference>
<evidence type="ECO:0000256" key="1">
    <source>
        <dbReference type="ARBA" id="ARBA00004623"/>
    </source>
</evidence>
<sequence length="522" mass="57829">MIPTPPASPKPSGPCNPEDRLGQILVDRIQLTSILGIGAYGTVYRAHDVETNVEYAVKALDKAGLSPRQRRFQDREIELHYLASEHSNVVSMVKILESPECVFVVLEYCPEGDLFAKITEEGHYLNDEYKAKCVFLQILDAVQHCHSQGIYHRDLKPENILVKDNGWTAKLADFGLATRDSITSDFGCGSTFYMSPECQQRNPQPFACYSSAANDVWSLGVILVNLTCGRNPWKRASAEDATFKAFLKDCTFLQTILPISNELNYILQRIFTMDPARRISMAELRDLIVCCSRFTQTSSGAELPPTPPYSPVEENLDDVSMHVGSAVPDVPQMDPLPGQQFPAQYQTCFNPVQPAAVANGLTTPPDSNPPSPYQYPNTFPSQPVPGGTLLPFSNQAGFFPSAPMWTKCGQLISSFQPSPWYKTRKETDPVSTSGKQWLHQQQQQQQQQQQHGASPPPFPQCMACLSRPPTFTCVPCVRAYMHVCTTSSSVNGVHILPQPQTQIVPCLNLGHVLRPSQSPVVL</sequence>
<dbReference type="PANTHER" id="PTHR24348">
    <property type="entry name" value="SERINE/THREONINE-PROTEIN KINASE UNC-51-RELATED"/>
    <property type="match status" value="1"/>
</dbReference>
<dbReference type="Pfam" id="PF00069">
    <property type="entry name" value="Pkinase"/>
    <property type="match status" value="1"/>
</dbReference>
<keyword evidence="3" id="KW-0723">Serine/threonine-protein kinase</keyword>
<dbReference type="EC" id="2.7.11.1" evidence="2"/>
<dbReference type="GO" id="GO:0005776">
    <property type="term" value="C:autophagosome"/>
    <property type="evidence" value="ECO:0007669"/>
    <property type="project" value="TreeGrafter"/>
</dbReference>
<dbReference type="PROSITE" id="PS00107">
    <property type="entry name" value="PROTEIN_KINASE_ATP"/>
    <property type="match status" value="1"/>
</dbReference>